<keyword evidence="1" id="KW-0732">Signal</keyword>
<feature type="chain" id="PRO_5045292517" description="Lipoprotein" evidence="1">
    <location>
        <begin position="29"/>
        <end position="180"/>
    </location>
</feature>
<sequence length="180" mass="18015">MIPRRIVLSLVAGLASTLLLGACGSSNSAGSDSTAAVAPAASAPTTPAAAASTPAADATTTAYTVTARAVDGVGTVVTDSNGMTLYRYDKDEPSPSKWTCKGACVKTWIPVIVPESVQTSGVAKSLLGTVHRDGQPQLTLAGWPLYRYVGDTAAGQANGQGKDGAWHAVAPTGEKAAATG</sequence>
<evidence type="ECO:0000313" key="2">
    <source>
        <dbReference type="EMBL" id="MDV7220240.1"/>
    </source>
</evidence>
<protein>
    <recommendedName>
        <fullName evidence="4">Lipoprotein</fullName>
    </recommendedName>
</protein>
<organism evidence="2 3">
    <name type="scientific">Streptomyces prunicolor</name>
    <dbReference type="NCBI Taxonomy" id="67348"/>
    <lineage>
        <taxon>Bacteria</taxon>
        <taxon>Bacillati</taxon>
        <taxon>Actinomycetota</taxon>
        <taxon>Actinomycetes</taxon>
        <taxon>Kitasatosporales</taxon>
        <taxon>Streptomycetaceae</taxon>
        <taxon>Streptomyces</taxon>
    </lineage>
</organism>
<evidence type="ECO:0000313" key="3">
    <source>
        <dbReference type="Proteomes" id="UP001187346"/>
    </source>
</evidence>
<name>A0ABU4FI20_9ACTN</name>
<accession>A0ABU4FI20</accession>
<dbReference type="PANTHER" id="PTHR39335:SF1">
    <property type="entry name" value="BLL4220 PROTEIN"/>
    <property type="match status" value="1"/>
</dbReference>
<gene>
    <name evidence="2" type="ORF">R5A26_30285</name>
</gene>
<dbReference type="Pfam" id="PF03640">
    <property type="entry name" value="Lipoprotein_15"/>
    <property type="match status" value="2"/>
</dbReference>
<dbReference type="PANTHER" id="PTHR39335">
    <property type="entry name" value="BLL4220 PROTEIN"/>
    <property type="match status" value="1"/>
</dbReference>
<dbReference type="RefSeq" id="WP_317773889.1">
    <property type="nucleotide sequence ID" value="NZ_JAWMAJ010000122.1"/>
</dbReference>
<evidence type="ECO:0008006" key="4">
    <source>
        <dbReference type="Google" id="ProtNLM"/>
    </source>
</evidence>
<reference evidence="2 3" key="1">
    <citation type="submission" date="2023-10" db="EMBL/GenBank/DDBJ databases">
        <title>Characterization of rhizosphere-enriched actinobacteria from wheat plants lab-grown on chernevaya soil.</title>
        <authorList>
            <person name="Tikhonova E.N."/>
            <person name="Konopkin A."/>
            <person name="Kravchenko I.K."/>
        </authorList>
    </citation>
    <scope>NUCLEOTIDE SEQUENCE [LARGE SCALE GENOMIC DNA]</scope>
    <source>
        <strain evidence="2 3">RR29</strain>
    </source>
</reference>
<dbReference type="PROSITE" id="PS51257">
    <property type="entry name" value="PROKAR_LIPOPROTEIN"/>
    <property type="match status" value="1"/>
</dbReference>
<comment type="caution">
    <text evidence="2">The sequence shown here is derived from an EMBL/GenBank/DDBJ whole genome shotgun (WGS) entry which is preliminary data.</text>
</comment>
<dbReference type="Proteomes" id="UP001187346">
    <property type="component" value="Unassembled WGS sequence"/>
</dbReference>
<dbReference type="InterPro" id="IPR005297">
    <property type="entry name" value="Lipoprotein_repeat"/>
</dbReference>
<feature type="signal peptide" evidence="1">
    <location>
        <begin position="1"/>
        <end position="28"/>
    </location>
</feature>
<proteinExistence type="predicted"/>
<dbReference type="EMBL" id="JAWMAJ010000122">
    <property type="protein sequence ID" value="MDV7220240.1"/>
    <property type="molecule type" value="Genomic_DNA"/>
</dbReference>
<evidence type="ECO:0000256" key="1">
    <source>
        <dbReference type="SAM" id="SignalP"/>
    </source>
</evidence>
<keyword evidence="3" id="KW-1185">Reference proteome</keyword>